<feature type="transmembrane region" description="Helical" evidence="1">
    <location>
        <begin position="289"/>
        <end position="308"/>
    </location>
</feature>
<reference evidence="3 4" key="1">
    <citation type="submission" date="2016-10" db="EMBL/GenBank/DDBJ databases">
        <authorList>
            <person name="de Groot N.N."/>
        </authorList>
    </citation>
    <scope>NUCLEOTIDE SEQUENCE [LARGE SCALE GENOMIC DNA]</scope>
    <source>
        <strain evidence="3 4">DSM 9179</strain>
    </source>
</reference>
<feature type="transmembrane region" description="Helical" evidence="1">
    <location>
        <begin position="521"/>
        <end position="541"/>
    </location>
</feature>
<evidence type="ECO:0000313" key="3">
    <source>
        <dbReference type="EMBL" id="SEW36212.1"/>
    </source>
</evidence>
<dbReference type="STRING" id="99656.SAMN05421659_11269"/>
<evidence type="ECO:0000313" key="4">
    <source>
        <dbReference type="Proteomes" id="UP000199701"/>
    </source>
</evidence>
<keyword evidence="1" id="KW-0472">Membrane</keyword>
<dbReference type="InterPro" id="IPR007115">
    <property type="entry name" value="6-PTP_synth/QueD"/>
</dbReference>
<feature type="transmembrane region" description="Helical" evidence="1">
    <location>
        <begin position="1005"/>
        <end position="1024"/>
    </location>
</feature>
<protein>
    <submittedName>
        <fullName evidence="3">Uncharacterized membrane protein</fullName>
    </submittedName>
</protein>
<feature type="transmembrane region" description="Helical" evidence="1">
    <location>
        <begin position="340"/>
        <end position="358"/>
    </location>
</feature>
<feature type="transmembrane region" description="Helical" evidence="1">
    <location>
        <begin position="315"/>
        <end position="334"/>
    </location>
</feature>
<name>A0A1I0R6L1_9FIRM</name>
<evidence type="ECO:0000259" key="2">
    <source>
        <dbReference type="Pfam" id="PF10131"/>
    </source>
</evidence>
<proteinExistence type="predicted"/>
<feature type="transmembrane region" description="Helical" evidence="1">
    <location>
        <begin position="547"/>
        <end position="569"/>
    </location>
</feature>
<dbReference type="EMBL" id="FOJI01000012">
    <property type="protein sequence ID" value="SEW36212.1"/>
    <property type="molecule type" value="Genomic_DNA"/>
</dbReference>
<keyword evidence="1" id="KW-1133">Transmembrane helix</keyword>
<dbReference type="SUPFAM" id="SSF55620">
    <property type="entry name" value="Tetrahydrobiopterin biosynthesis enzymes-like"/>
    <property type="match status" value="1"/>
</dbReference>
<dbReference type="Proteomes" id="UP000199701">
    <property type="component" value="Unassembled WGS sequence"/>
</dbReference>
<feature type="transmembrane region" description="Helical" evidence="1">
    <location>
        <begin position="495"/>
        <end position="514"/>
    </location>
</feature>
<keyword evidence="1" id="KW-0812">Transmembrane</keyword>
<feature type="transmembrane region" description="Helical" evidence="1">
    <location>
        <begin position="576"/>
        <end position="597"/>
    </location>
</feature>
<dbReference type="Pfam" id="PF01242">
    <property type="entry name" value="PTPS"/>
    <property type="match status" value="1"/>
</dbReference>
<accession>A0A1I0R6L1</accession>
<dbReference type="RefSeq" id="WP_092455424.1">
    <property type="nucleotide sequence ID" value="NZ_FOJI01000012.1"/>
</dbReference>
<feature type="transmembrane region" description="Helical" evidence="1">
    <location>
        <begin position="220"/>
        <end position="244"/>
    </location>
</feature>
<feature type="transmembrane region" description="Helical" evidence="1">
    <location>
        <begin position="438"/>
        <end position="460"/>
    </location>
</feature>
<sequence>MGFCGYKYKFELYASHSNIINSGENIHFHNFTMALYINTTNLKLDDNFAIEKVVQDWLKPFQGQQLDNMELFVSKETTVEGIGNTFFEPLYSLIEKLGYELVKLDIYENPIRVYSVSRKLLDSSVNEISSVPLVCLPLIQIDEDEEVLIDYNNKFQKEAAATQEPLVEPLVEPLAEEILEEVTLEEITLEEISNHKNRLSPHKTSTYRANKSSVHKSNKIFTALKLILGFGCFVLLAMLTMYIVKISGRYPQGSDTFCHLYRADLILKNIGQGNWYPLYDSTWYNGVEIMRYWGPIPLYIIAGLEWIVQSTVLDAYVLFLGVLVLIGGCGWILWGYRYNRVGLSVFLGLIWFYMPENIRVVIYEGNLPRGVINALLPFFFYFFWRVIEDKKKNAIWPLMVVTALITLCHLGITIMLIATVAIFTVIYAKMNHCGKWALGAVLASISGVMLAGVWVVPALIGGAASGSSTNQVMKNFFESATVSLNPMIRLNGDALSFYFGLSIFIICLMGIVFGTKKVKPGFITVVILYLCTTKSIYTLFSKLPFSQFLWMIRFIPIALAVAMVSFIMWKQLRKWMIVLFGIMLLADCFASAQYLYYPKEDRIENVQADLDAKAETMILTEAKKITNQRMALLDLSKYGSFAPYYIAGVGKTVKYTFGAGWEGASTASNIVNLNAAVENGWYVYLFDRALELGNDTVLIPITCLKEKAKDMEKVINSAQISGYNLVKNNGSSLLFHKDTIEQFGVITQYKNIAIGDSASGIAMIFPSFEEGSKTNISDYTFEELCKYNTIYLSGFTYDDKAKAEELLLKLSKSGVQVYIDMNKVPEDRAKKQMELFGVNAQIITFTETYPEFQYKADTYKSLDFSADTPAWNTIYLNGLENVEGYCNMPEKNLPFIGTSQNENLHFIGLNIVYYLQTTKDLEIKNLVGSIFGMDEFSTPNRKVVPLSIKTDSNKITIYSEYNNVNTTLSSIDIFSSDNNYKTNNNLIVVDSGVTVIDIGYPHFKMGILVTAVGIILAIITYVLMLKMKEKKENDDNDEIKEEDDNDKN</sequence>
<feature type="domain" description="Membrane protein 6-pyruvoyl-tetrahydropterin synthase-related" evidence="2">
    <location>
        <begin position="290"/>
        <end position="913"/>
    </location>
</feature>
<dbReference type="AlphaFoldDB" id="A0A1I0R6L1"/>
<dbReference type="Pfam" id="PF10131">
    <property type="entry name" value="PTPS_related"/>
    <property type="match status" value="1"/>
</dbReference>
<organism evidence="3 4">
    <name type="scientific">[Clostridium] fimetarium</name>
    <dbReference type="NCBI Taxonomy" id="99656"/>
    <lineage>
        <taxon>Bacteria</taxon>
        <taxon>Bacillati</taxon>
        <taxon>Bacillota</taxon>
        <taxon>Clostridia</taxon>
        <taxon>Lachnospirales</taxon>
        <taxon>Lachnospiraceae</taxon>
    </lineage>
</organism>
<feature type="transmembrane region" description="Helical" evidence="1">
    <location>
        <begin position="370"/>
        <end position="387"/>
    </location>
</feature>
<feature type="transmembrane region" description="Helical" evidence="1">
    <location>
        <begin position="399"/>
        <end position="426"/>
    </location>
</feature>
<dbReference type="InterPro" id="IPR018776">
    <property type="entry name" value="Membrane_prot_PTPS-rel_domain"/>
</dbReference>
<gene>
    <name evidence="3" type="ORF">SAMN05421659_11269</name>
</gene>
<keyword evidence="4" id="KW-1185">Reference proteome</keyword>
<evidence type="ECO:0000256" key="1">
    <source>
        <dbReference type="SAM" id="Phobius"/>
    </source>
</evidence>